<reference evidence="2" key="1">
    <citation type="journal article" date="2019" name="Int. J. Syst. Evol. Microbiol.">
        <title>The Global Catalogue of Microorganisms (GCM) 10K type strain sequencing project: providing services to taxonomists for standard genome sequencing and annotation.</title>
        <authorList>
            <consortium name="The Broad Institute Genomics Platform"/>
            <consortium name="The Broad Institute Genome Sequencing Center for Infectious Disease"/>
            <person name="Wu L."/>
            <person name="Ma J."/>
        </authorList>
    </citation>
    <scope>NUCLEOTIDE SEQUENCE [LARGE SCALE GENOMIC DNA]</scope>
    <source>
        <strain evidence="2">CGMCC 1.15277</strain>
    </source>
</reference>
<dbReference type="RefSeq" id="WP_343886586.1">
    <property type="nucleotide sequence ID" value="NZ_BAAAKI010000016.1"/>
</dbReference>
<name>A0ABW1X1X2_9ACTN</name>
<evidence type="ECO:0000313" key="1">
    <source>
        <dbReference type="EMBL" id="MFC6397336.1"/>
    </source>
</evidence>
<gene>
    <name evidence="1" type="ORF">ACFP57_10130</name>
</gene>
<dbReference type="EMBL" id="JBHSUA010000019">
    <property type="protein sequence ID" value="MFC6397336.1"/>
    <property type="molecule type" value="Genomic_DNA"/>
</dbReference>
<dbReference type="SUPFAM" id="SSF54285">
    <property type="entry name" value="MoaD/ThiS"/>
    <property type="match status" value="1"/>
</dbReference>
<keyword evidence="2" id="KW-1185">Reference proteome</keyword>
<dbReference type="Gene3D" id="3.10.20.30">
    <property type="match status" value="1"/>
</dbReference>
<proteinExistence type="predicted"/>
<protein>
    <submittedName>
        <fullName evidence="1">MoaD/ThiS family protein</fullName>
    </submittedName>
</protein>
<organism evidence="1 2">
    <name type="scientific">Luteococcus sanguinis</name>
    <dbReference type="NCBI Taxonomy" id="174038"/>
    <lineage>
        <taxon>Bacteria</taxon>
        <taxon>Bacillati</taxon>
        <taxon>Actinomycetota</taxon>
        <taxon>Actinomycetes</taxon>
        <taxon>Propionibacteriales</taxon>
        <taxon>Propionibacteriaceae</taxon>
        <taxon>Luteococcus</taxon>
    </lineage>
</organism>
<dbReference type="Proteomes" id="UP001596266">
    <property type="component" value="Unassembled WGS sequence"/>
</dbReference>
<accession>A0ABW1X1X2</accession>
<dbReference type="InterPro" id="IPR016155">
    <property type="entry name" value="Mopterin_synth/thiamin_S_b"/>
</dbReference>
<comment type="caution">
    <text evidence="1">The sequence shown here is derived from an EMBL/GenBank/DDBJ whole genome shotgun (WGS) entry which is preliminary data.</text>
</comment>
<evidence type="ECO:0000313" key="2">
    <source>
        <dbReference type="Proteomes" id="UP001596266"/>
    </source>
</evidence>
<sequence length="77" mass="7750">MQVRWFAGAAEAAGVEAEELSLAGSGTIAEVLGAHRPGTVSVLGRCSFLVDGVRQAGDAPWPSDAGTIDVLPPFVGG</sequence>
<dbReference type="InterPro" id="IPR012675">
    <property type="entry name" value="Beta-grasp_dom_sf"/>
</dbReference>